<name>A0A3E1NKY8_9BACT</name>
<dbReference type="OrthoDB" id="676513at2"/>
<keyword evidence="1" id="KW-0472">Membrane</keyword>
<keyword evidence="3" id="KW-1185">Reference proteome</keyword>
<gene>
    <name evidence="2" type="ORF">DXN05_07130</name>
</gene>
<dbReference type="EMBL" id="QTJU01000002">
    <property type="protein sequence ID" value="RFM28567.1"/>
    <property type="molecule type" value="Genomic_DNA"/>
</dbReference>
<comment type="caution">
    <text evidence="2">The sequence shown here is derived from an EMBL/GenBank/DDBJ whole genome shotgun (WGS) entry which is preliminary data.</text>
</comment>
<keyword evidence="1" id="KW-1133">Transmembrane helix</keyword>
<evidence type="ECO:0000313" key="3">
    <source>
        <dbReference type="Proteomes" id="UP000261284"/>
    </source>
</evidence>
<dbReference type="Proteomes" id="UP000261284">
    <property type="component" value="Unassembled WGS sequence"/>
</dbReference>
<sequence>MSNDIEEIKEKDIRYNRVSSSRFLFYVQVFCILAFVLGSCAQLYRSHYQGKPDIEVQGSTKYVPEYK</sequence>
<protein>
    <submittedName>
        <fullName evidence="2">Uncharacterized protein</fullName>
    </submittedName>
</protein>
<dbReference type="AlphaFoldDB" id="A0A3E1NKY8"/>
<feature type="transmembrane region" description="Helical" evidence="1">
    <location>
        <begin position="23"/>
        <end position="44"/>
    </location>
</feature>
<dbReference type="RefSeq" id="WP_116846557.1">
    <property type="nucleotide sequence ID" value="NZ_QTJU01000002.1"/>
</dbReference>
<organism evidence="2 3">
    <name type="scientific">Deminuibacter soli</name>
    <dbReference type="NCBI Taxonomy" id="2291815"/>
    <lineage>
        <taxon>Bacteria</taxon>
        <taxon>Pseudomonadati</taxon>
        <taxon>Bacteroidota</taxon>
        <taxon>Chitinophagia</taxon>
        <taxon>Chitinophagales</taxon>
        <taxon>Chitinophagaceae</taxon>
        <taxon>Deminuibacter</taxon>
    </lineage>
</organism>
<evidence type="ECO:0000313" key="2">
    <source>
        <dbReference type="EMBL" id="RFM28567.1"/>
    </source>
</evidence>
<proteinExistence type="predicted"/>
<accession>A0A3E1NKY8</accession>
<reference evidence="2 3" key="1">
    <citation type="submission" date="2018-08" db="EMBL/GenBank/DDBJ databases">
        <title>Chitinophagaceae sp. K23C18032701, a novel bacterium isolated from forest soil.</title>
        <authorList>
            <person name="Wang C."/>
        </authorList>
    </citation>
    <scope>NUCLEOTIDE SEQUENCE [LARGE SCALE GENOMIC DNA]</scope>
    <source>
        <strain evidence="2 3">K23C18032701</strain>
    </source>
</reference>
<evidence type="ECO:0000256" key="1">
    <source>
        <dbReference type="SAM" id="Phobius"/>
    </source>
</evidence>
<keyword evidence="1" id="KW-0812">Transmembrane</keyword>